<proteinExistence type="predicted"/>
<dbReference type="AlphaFoldDB" id="A0A2A6CGV6"/>
<keyword evidence="2" id="KW-1185">Reference proteome</keyword>
<accession>A0A2A6CGV6</accession>
<evidence type="ECO:0000313" key="2">
    <source>
        <dbReference type="Proteomes" id="UP000005239"/>
    </source>
</evidence>
<gene>
    <name evidence="1" type="primary">WBGene00283484</name>
</gene>
<name>A0A2A6CGV6_PRIPA</name>
<accession>A0A8R1V069</accession>
<reference evidence="1" key="2">
    <citation type="submission" date="2022-06" db="UniProtKB">
        <authorList>
            <consortium name="EnsemblMetazoa"/>
        </authorList>
    </citation>
    <scope>IDENTIFICATION</scope>
    <source>
        <strain evidence="1">PS312</strain>
    </source>
</reference>
<protein>
    <submittedName>
        <fullName evidence="1">Uncharacterized protein</fullName>
    </submittedName>
</protein>
<dbReference type="EnsemblMetazoa" id="PPA45115.1">
    <property type="protein sequence ID" value="PPA45115.1"/>
    <property type="gene ID" value="WBGene00283484"/>
</dbReference>
<evidence type="ECO:0000313" key="1">
    <source>
        <dbReference type="EnsemblMetazoa" id="PPA45115.1"/>
    </source>
</evidence>
<organism evidence="1 2">
    <name type="scientific">Pristionchus pacificus</name>
    <name type="common">Parasitic nematode worm</name>
    <dbReference type="NCBI Taxonomy" id="54126"/>
    <lineage>
        <taxon>Eukaryota</taxon>
        <taxon>Metazoa</taxon>
        <taxon>Ecdysozoa</taxon>
        <taxon>Nematoda</taxon>
        <taxon>Chromadorea</taxon>
        <taxon>Rhabditida</taxon>
        <taxon>Rhabditina</taxon>
        <taxon>Diplogasteromorpha</taxon>
        <taxon>Diplogasteroidea</taxon>
        <taxon>Neodiplogasteridae</taxon>
        <taxon>Pristionchus</taxon>
    </lineage>
</organism>
<dbReference type="Proteomes" id="UP000005239">
    <property type="component" value="Unassembled WGS sequence"/>
</dbReference>
<sequence length="60" mass="6859">MKCMNALVLRSKVTGHARERDGWGRRRDEGTEVRSARDTVLSTRHFCAQEASREDPIEVS</sequence>
<reference evidence="2" key="1">
    <citation type="journal article" date="2008" name="Nat. Genet.">
        <title>The Pristionchus pacificus genome provides a unique perspective on nematode lifestyle and parasitism.</title>
        <authorList>
            <person name="Dieterich C."/>
            <person name="Clifton S.W."/>
            <person name="Schuster L.N."/>
            <person name="Chinwalla A."/>
            <person name="Delehaunty K."/>
            <person name="Dinkelacker I."/>
            <person name="Fulton L."/>
            <person name="Fulton R."/>
            <person name="Godfrey J."/>
            <person name="Minx P."/>
            <person name="Mitreva M."/>
            <person name="Roeseler W."/>
            <person name="Tian H."/>
            <person name="Witte H."/>
            <person name="Yang S.P."/>
            <person name="Wilson R.K."/>
            <person name="Sommer R.J."/>
        </authorList>
    </citation>
    <scope>NUCLEOTIDE SEQUENCE [LARGE SCALE GENOMIC DNA]</scope>
    <source>
        <strain evidence="2">PS312</strain>
    </source>
</reference>